<evidence type="ECO:0000256" key="11">
    <source>
        <dbReference type="ARBA" id="ARBA00023273"/>
    </source>
</evidence>
<evidence type="ECO:0000256" key="7">
    <source>
        <dbReference type="ARBA" id="ARBA00023017"/>
    </source>
</evidence>
<keyword evidence="5" id="KW-0493">Microtubule</keyword>
<dbReference type="PROSITE" id="PS50082">
    <property type="entry name" value="WD_REPEATS_2"/>
    <property type="match status" value="1"/>
</dbReference>
<dbReference type="SUPFAM" id="SSF50978">
    <property type="entry name" value="WD40 repeat-like"/>
    <property type="match status" value="1"/>
</dbReference>
<evidence type="ECO:0000256" key="8">
    <source>
        <dbReference type="ARBA" id="ARBA00023069"/>
    </source>
</evidence>
<dbReference type="InterPro" id="IPR015943">
    <property type="entry name" value="WD40/YVTN_repeat-like_dom_sf"/>
</dbReference>
<dbReference type="Gene3D" id="2.130.10.10">
    <property type="entry name" value="YVTN repeat-like/Quinoprotein amine dehydrogenase"/>
    <property type="match status" value="2"/>
</dbReference>
<comment type="similarity">
    <text evidence="2">Belongs to the dynein intermediate chain family.</text>
</comment>
<accession>A0A034W6D2</accession>
<evidence type="ECO:0000256" key="6">
    <source>
        <dbReference type="ARBA" id="ARBA00022737"/>
    </source>
</evidence>
<keyword evidence="8" id="KW-0969">Cilium</keyword>
<sequence>MYHNQYIYARERRRFGRQPLLSDRTQLMLSIQPSQRTRNSYILRNPMNSSTQLSDQMAYSWVETDNVTYAEHGMYHYEGGWPREVNINDEESTMRYRKKIEREDNWGVQVMHLIHTSMDVTAQNSAVNIYQEFFVDLPPELGKDIRMPFEARQCNIFHDPLKPVRPITVLDWMPSERRKFLSQPTNFNRVAPLRTPAVTTKPIAETEDGDENIQTIQETIRTDGNPNSFYVWDQGNALSPEVVLESTEPVRRAHFCPRDDNFIAAGLQSGMVALWDARNGGKPLKISPLEAAHREEAAALCWVHSKSNSEFYSGSYDGSVKYWDGRDLETPIQEILLDPEPTDEQANERAHGVTVLEFEYTIPVRYIIASDQGYIFIGNRKGMLPTEVLISNYRLFSGPIRTIERNPFFVKNFLIAADWCVKIWAEECKGAPTTLLMKKKNEMLCGTWSPARCSLFVTGDARGEVDFWDILLHQRKPIFTLKLKQPIKYVKFRPDGKYLAVALENGDVQLFELDPALRQSAAKDKALLMALFERELFRSKLLEGRVEEVKLKRKTSLLEAETKQREAELDLIAELDPDDPDQFLQIIENDTEFKDMLKIFKDSTFNIDKKRQERQFVMERTDFEKVEGEPDLEGLTAEEIAALQGTPTINTAGVLGDAANATGAGAGAVGAGGKGAANAAGAAGAAAAPGAEEKEATVGDKRIKVLKRMADKDK</sequence>
<protein>
    <submittedName>
        <fullName evidence="14">Dynein intermediate chain 3, ciliary</fullName>
    </submittedName>
</protein>
<dbReference type="PANTHER" id="PTHR12442">
    <property type="entry name" value="DYNEIN INTERMEDIATE CHAIN"/>
    <property type="match status" value="1"/>
</dbReference>
<dbReference type="InterPro" id="IPR036322">
    <property type="entry name" value="WD40_repeat_dom_sf"/>
</dbReference>
<dbReference type="GO" id="GO:0036157">
    <property type="term" value="C:outer dynein arm"/>
    <property type="evidence" value="ECO:0007669"/>
    <property type="project" value="TreeGrafter"/>
</dbReference>
<keyword evidence="6" id="KW-0677">Repeat</keyword>
<dbReference type="Pfam" id="PF00400">
    <property type="entry name" value="WD40"/>
    <property type="match status" value="1"/>
</dbReference>
<dbReference type="GO" id="GO:0036158">
    <property type="term" value="P:outer dynein arm assembly"/>
    <property type="evidence" value="ECO:0007669"/>
    <property type="project" value="TreeGrafter"/>
</dbReference>
<reference evidence="14" key="1">
    <citation type="journal article" date="2014" name="BMC Genomics">
        <title>Characterizing the developmental transcriptome of the oriental fruit fly, Bactrocera dorsalis (Diptera: Tephritidae) through comparative genomic analysis with Drosophila melanogaster utilizing modENCODE datasets.</title>
        <authorList>
            <person name="Geib S.M."/>
            <person name="Calla B."/>
            <person name="Hall B."/>
            <person name="Hou S."/>
            <person name="Manoukis N.C."/>
        </authorList>
    </citation>
    <scope>NUCLEOTIDE SEQUENCE</scope>
    <source>
        <strain evidence="14">Punador</strain>
    </source>
</reference>
<feature type="repeat" description="WD" evidence="12">
    <location>
        <begin position="290"/>
        <end position="324"/>
    </location>
</feature>
<evidence type="ECO:0000256" key="9">
    <source>
        <dbReference type="ARBA" id="ARBA00023175"/>
    </source>
</evidence>
<evidence type="ECO:0000256" key="3">
    <source>
        <dbReference type="ARBA" id="ARBA00022490"/>
    </source>
</evidence>
<keyword evidence="3" id="KW-0963">Cytoplasm</keyword>
<dbReference type="GO" id="GO:0005874">
    <property type="term" value="C:microtubule"/>
    <property type="evidence" value="ECO:0007669"/>
    <property type="project" value="UniProtKB-KW"/>
</dbReference>
<feature type="compositionally biased region" description="Low complexity" evidence="13">
    <location>
        <begin position="676"/>
        <end position="690"/>
    </location>
</feature>
<feature type="compositionally biased region" description="Basic and acidic residues" evidence="13">
    <location>
        <begin position="691"/>
        <end position="700"/>
    </location>
</feature>
<evidence type="ECO:0000256" key="2">
    <source>
        <dbReference type="ARBA" id="ARBA00011059"/>
    </source>
</evidence>
<gene>
    <name evidence="14" type="primary">DYI3</name>
</gene>
<evidence type="ECO:0000256" key="4">
    <source>
        <dbReference type="ARBA" id="ARBA00022574"/>
    </source>
</evidence>
<keyword evidence="10" id="KW-0206">Cytoskeleton</keyword>
<keyword evidence="4 12" id="KW-0853">WD repeat</keyword>
<evidence type="ECO:0000256" key="5">
    <source>
        <dbReference type="ARBA" id="ARBA00022701"/>
    </source>
</evidence>
<dbReference type="GO" id="GO:0045503">
    <property type="term" value="F:dynein light chain binding"/>
    <property type="evidence" value="ECO:0007669"/>
    <property type="project" value="TreeGrafter"/>
</dbReference>
<evidence type="ECO:0000256" key="1">
    <source>
        <dbReference type="ARBA" id="ARBA00004430"/>
    </source>
</evidence>
<keyword evidence="11" id="KW-0966">Cell projection</keyword>
<dbReference type="AlphaFoldDB" id="A0A034W6D2"/>
<evidence type="ECO:0000256" key="12">
    <source>
        <dbReference type="PROSITE-ProRule" id="PRU00221"/>
    </source>
</evidence>
<comment type="subcellular location">
    <subcellularLocation>
        <location evidence="1">Cytoplasm</location>
        <location evidence="1">Cytoskeleton</location>
        <location evidence="1">Cilium axoneme</location>
    </subcellularLocation>
</comment>
<keyword evidence="9" id="KW-0505">Motor protein</keyword>
<dbReference type="PANTHER" id="PTHR12442:SF7">
    <property type="entry name" value="DYNEIN AXONEMAL INTERMEDIATE CHAIN 2"/>
    <property type="match status" value="1"/>
</dbReference>
<dbReference type="EMBL" id="GAKP01009619">
    <property type="protein sequence ID" value="JAC49333.1"/>
    <property type="molecule type" value="Transcribed_RNA"/>
</dbReference>
<evidence type="ECO:0000256" key="13">
    <source>
        <dbReference type="SAM" id="MobiDB-lite"/>
    </source>
</evidence>
<proteinExistence type="inferred from homology"/>
<dbReference type="OrthoDB" id="366230at2759"/>
<evidence type="ECO:0000256" key="10">
    <source>
        <dbReference type="ARBA" id="ARBA00023212"/>
    </source>
</evidence>
<name>A0A034W6D2_BACDO</name>
<dbReference type="SMART" id="SM00320">
    <property type="entry name" value="WD40"/>
    <property type="match status" value="5"/>
</dbReference>
<dbReference type="InterPro" id="IPR001680">
    <property type="entry name" value="WD40_rpt"/>
</dbReference>
<dbReference type="InterPro" id="IPR050687">
    <property type="entry name" value="Dynein_IC"/>
</dbReference>
<dbReference type="GO" id="GO:0045504">
    <property type="term" value="F:dynein heavy chain binding"/>
    <property type="evidence" value="ECO:0007669"/>
    <property type="project" value="TreeGrafter"/>
</dbReference>
<dbReference type="GO" id="GO:0003341">
    <property type="term" value="P:cilium movement"/>
    <property type="evidence" value="ECO:0007669"/>
    <property type="project" value="TreeGrafter"/>
</dbReference>
<evidence type="ECO:0000313" key="14">
    <source>
        <dbReference type="EMBL" id="JAC49333.1"/>
    </source>
</evidence>
<feature type="region of interest" description="Disordered" evidence="13">
    <location>
        <begin position="668"/>
        <end position="700"/>
    </location>
</feature>
<organism evidence="14">
    <name type="scientific">Bactrocera dorsalis</name>
    <name type="common">Oriental fruit fly</name>
    <name type="synonym">Dacus dorsalis</name>
    <dbReference type="NCBI Taxonomy" id="27457"/>
    <lineage>
        <taxon>Eukaryota</taxon>
        <taxon>Metazoa</taxon>
        <taxon>Ecdysozoa</taxon>
        <taxon>Arthropoda</taxon>
        <taxon>Hexapoda</taxon>
        <taxon>Insecta</taxon>
        <taxon>Pterygota</taxon>
        <taxon>Neoptera</taxon>
        <taxon>Endopterygota</taxon>
        <taxon>Diptera</taxon>
        <taxon>Brachycera</taxon>
        <taxon>Muscomorpha</taxon>
        <taxon>Tephritoidea</taxon>
        <taxon>Tephritidae</taxon>
        <taxon>Bactrocera</taxon>
        <taxon>Bactrocera</taxon>
    </lineage>
</organism>
<keyword evidence="7" id="KW-0243">Dynein</keyword>